<evidence type="ECO:0000313" key="4">
    <source>
        <dbReference type="Proteomes" id="UP000886657"/>
    </source>
</evidence>
<dbReference type="AlphaFoldDB" id="A0A9D7XGK7"/>
<protein>
    <submittedName>
        <fullName evidence="3">GNAT family N-acetyltransferase</fullName>
    </submittedName>
</protein>
<name>A0A9D7XGK7_9BACT</name>
<dbReference type="Pfam" id="PF00583">
    <property type="entry name" value="Acetyltransf_1"/>
    <property type="match status" value="1"/>
</dbReference>
<reference evidence="3" key="1">
    <citation type="submission" date="2020-10" db="EMBL/GenBank/DDBJ databases">
        <title>Connecting structure to function with the recovery of over 1000 high-quality activated sludge metagenome-assembled genomes encoding full-length rRNA genes using long-read sequencing.</title>
        <authorList>
            <person name="Singleton C.M."/>
            <person name="Petriglieri F."/>
            <person name="Kristensen J.M."/>
            <person name="Kirkegaard R.H."/>
            <person name="Michaelsen T.Y."/>
            <person name="Andersen M.H."/>
            <person name="Karst S.M."/>
            <person name="Dueholm M.S."/>
            <person name="Nielsen P.H."/>
            <person name="Albertsen M."/>
        </authorList>
    </citation>
    <scope>NUCLEOTIDE SEQUENCE</scope>
    <source>
        <strain evidence="3">Skiv_18-Q3-R9-52_MAXAC.067</strain>
    </source>
</reference>
<accession>A0A9D7XGK7</accession>
<evidence type="ECO:0000259" key="2">
    <source>
        <dbReference type="PROSITE" id="PS51186"/>
    </source>
</evidence>
<dbReference type="CDD" id="cd04301">
    <property type="entry name" value="NAT_SF"/>
    <property type="match status" value="1"/>
</dbReference>
<comment type="caution">
    <text evidence="3">The sequence shown here is derived from an EMBL/GenBank/DDBJ whole genome shotgun (WGS) entry which is preliminary data.</text>
</comment>
<dbReference type="PANTHER" id="PTHR13947:SF37">
    <property type="entry name" value="LD18367P"/>
    <property type="match status" value="1"/>
</dbReference>
<dbReference type="GO" id="GO:0008080">
    <property type="term" value="F:N-acetyltransferase activity"/>
    <property type="evidence" value="ECO:0007669"/>
    <property type="project" value="InterPro"/>
</dbReference>
<evidence type="ECO:0000313" key="3">
    <source>
        <dbReference type="EMBL" id="MBK9796351.1"/>
    </source>
</evidence>
<dbReference type="InterPro" id="IPR050769">
    <property type="entry name" value="NAT_camello-type"/>
</dbReference>
<sequence>MRRQGYRVVRTESSYWYNAAPGVFQAFPYHWVITPTHSEIQDLLVRNRIAAVRYSTPFDFPGGVVSYHIVLREPYSLDQLKAQARNGVKAGLSRFKIEQIPFERLATEGWVLQQDTLDRQDRLRSMTQTQWESLCRTASDLEGFEAWAASSEGELAAAVIVARLQSTFSVPYAMSHRKFLAEHVNNALFFAVSKELLQRKGIDDLFFTVQSLDAPANVDEFKFRMGLQYKFIRQRVDFHPLFNPFASPLVHKVARGLAQLDSSNPLFAKAEGMLRFHLEGRKPIEEQVWPERLRSERLLLAPPLRTFSKVKNVQITSASPFDLLALVELHAASFPQGEHILAELGKPFLLAAHRWFVSTPGNHVLTARQGDRIVGFTTFSERPYNLPLLRACWRELIKGCLRHPGTAFNAELLMRLGWGLVQKFRGRDSEQVAQIAFTAVDKDFQGQGIGRALKAASIKVCQERGLVAVVTGVHRQNLRAKQLNEQAGFVEVPSLGNRRLFYLRLDLGKPGEAP</sequence>
<dbReference type="InterPro" id="IPR000182">
    <property type="entry name" value="GNAT_dom"/>
</dbReference>
<dbReference type="Proteomes" id="UP000886657">
    <property type="component" value="Unassembled WGS sequence"/>
</dbReference>
<dbReference type="SUPFAM" id="SSF55729">
    <property type="entry name" value="Acyl-CoA N-acyltransferases (Nat)"/>
    <property type="match status" value="2"/>
</dbReference>
<evidence type="ECO:0000256" key="1">
    <source>
        <dbReference type="ARBA" id="ARBA00022679"/>
    </source>
</evidence>
<proteinExistence type="predicted"/>
<dbReference type="EMBL" id="JADKIO010000006">
    <property type="protein sequence ID" value="MBK9796351.1"/>
    <property type="molecule type" value="Genomic_DNA"/>
</dbReference>
<dbReference type="PROSITE" id="PS51186">
    <property type="entry name" value="GNAT"/>
    <property type="match status" value="1"/>
</dbReference>
<organism evidence="3 4">
    <name type="scientific">Candidatus Geothrix skivensis</name>
    <dbReference type="NCBI Taxonomy" id="2954439"/>
    <lineage>
        <taxon>Bacteria</taxon>
        <taxon>Pseudomonadati</taxon>
        <taxon>Acidobacteriota</taxon>
        <taxon>Holophagae</taxon>
        <taxon>Holophagales</taxon>
        <taxon>Holophagaceae</taxon>
        <taxon>Geothrix</taxon>
    </lineage>
</organism>
<dbReference type="InterPro" id="IPR016181">
    <property type="entry name" value="Acyl_CoA_acyltransferase"/>
</dbReference>
<feature type="domain" description="N-acetyltransferase" evidence="2">
    <location>
        <begin position="313"/>
        <end position="508"/>
    </location>
</feature>
<gene>
    <name evidence="3" type="ORF">IPP58_07615</name>
</gene>
<dbReference type="PANTHER" id="PTHR13947">
    <property type="entry name" value="GNAT FAMILY N-ACETYLTRANSFERASE"/>
    <property type="match status" value="1"/>
</dbReference>
<keyword evidence="1" id="KW-0808">Transferase</keyword>
<dbReference type="Gene3D" id="3.40.630.30">
    <property type="match status" value="1"/>
</dbReference>